<sequence>MDHDRWKSQRGDEWWFDGGSISASGQFVPGSSALSIDSVSGISSADQLEFLLSKTIRQFPGIEPRLLVTATMKPLLTELAARGVLAWVPLQHPFSLEARISQFTTFAPASCARTISLPYPKNDVRFGRKRTLGVRINPGGANVYSRAIADARALE</sequence>
<reference evidence="1 2" key="1">
    <citation type="submission" date="2022-12" db="EMBL/GenBank/DDBJ databases">
        <title>Two new species, Stenotrophomonas aracearum and Stenotrophomonas oahuensis, isolated from Anthurium (Araceae family) in Hawaii.</title>
        <authorList>
            <person name="Chunag S.C."/>
            <person name="Dobhal S."/>
            <person name="Alvarez A."/>
            <person name="Arif M."/>
        </authorList>
    </citation>
    <scope>NUCLEOTIDE SEQUENCE [LARGE SCALE GENOMIC DNA]</scope>
    <source>
        <strain evidence="1 2">A5588</strain>
    </source>
</reference>
<accession>A0ABY9YBF1</accession>
<dbReference type="Proteomes" id="UP001305421">
    <property type="component" value="Chromosome"/>
</dbReference>
<gene>
    <name evidence="1" type="ORF">PDM28_15765</name>
</gene>
<evidence type="ECO:0000313" key="2">
    <source>
        <dbReference type="Proteomes" id="UP001305421"/>
    </source>
</evidence>
<dbReference type="RefSeq" id="WP_311182772.1">
    <property type="nucleotide sequence ID" value="NZ_CP115543.1"/>
</dbReference>
<protein>
    <submittedName>
        <fullName evidence="1">Uncharacterized protein</fullName>
    </submittedName>
</protein>
<dbReference type="EMBL" id="CP115543">
    <property type="protein sequence ID" value="WNH48111.1"/>
    <property type="molecule type" value="Genomic_DNA"/>
</dbReference>
<keyword evidence="2" id="KW-1185">Reference proteome</keyword>
<evidence type="ECO:0000313" key="1">
    <source>
        <dbReference type="EMBL" id="WNH48111.1"/>
    </source>
</evidence>
<name>A0ABY9YBF1_9GAMM</name>
<organism evidence="1 2">
    <name type="scientific">Stenotrophomonas aracearum</name>
    <dbReference type="NCBI Taxonomy" id="3003272"/>
    <lineage>
        <taxon>Bacteria</taxon>
        <taxon>Pseudomonadati</taxon>
        <taxon>Pseudomonadota</taxon>
        <taxon>Gammaproteobacteria</taxon>
        <taxon>Lysobacterales</taxon>
        <taxon>Lysobacteraceae</taxon>
        <taxon>Stenotrophomonas</taxon>
    </lineage>
</organism>
<proteinExistence type="predicted"/>